<dbReference type="SMART" id="SM00320">
    <property type="entry name" value="WD40"/>
    <property type="match status" value="6"/>
</dbReference>
<feature type="repeat" description="WD" evidence="6">
    <location>
        <begin position="399"/>
        <end position="441"/>
    </location>
</feature>
<feature type="compositionally biased region" description="Acidic residues" evidence="7">
    <location>
        <begin position="61"/>
        <end position="82"/>
    </location>
</feature>
<dbReference type="PROSITE" id="PS00678">
    <property type="entry name" value="WD_REPEATS_1"/>
    <property type="match status" value="1"/>
</dbReference>
<dbReference type="InterPro" id="IPR022052">
    <property type="entry name" value="Histone-bd_RBBP4-like_N"/>
</dbReference>
<evidence type="ECO:0000256" key="7">
    <source>
        <dbReference type="SAM" id="MobiDB-lite"/>
    </source>
</evidence>
<dbReference type="Pfam" id="PF00400">
    <property type="entry name" value="WD40"/>
    <property type="match status" value="3"/>
</dbReference>
<name>A0A8B7ZUC4_ACAPL</name>
<dbReference type="Proteomes" id="UP000694845">
    <property type="component" value="Unplaced"/>
</dbReference>
<comment type="subcellular location">
    <subcellularLocation>
        <location evidence="1">Nucleus</location>
    </subcellularLocation>
</comment>
<dbReference type="GO" id="GO:0042254">
    <property type="term" value="P:ribosome biogenesis"/>
    <property type="evidence" value="ECO:0007669"/>
    <property type="project" value="TreeGrafter"/>
</dbReference>
<evidence type="ECO:0000259" key="8">
    <source>
        <dbReference type="Pfam" id="PF12265"/>
    </source>
</evidence>
<reference evidence="10" key="1">
    <citation type="submission" date="2025-08" db="UniProtKB">
        <authorList>
            <consortium name="RefSeq"/>
        </authorList>
    </citation>
    <scope>IDENTIFICATION</scope>
</reference>
<dbReference type="RefSeq" id="XP_022108395.1">
    <property type="nucleotide sequence ID" value="XM_022252703.1"/>
</dbReference>
<dbReference type="InterPro" id="IPR036322">
    <property type="entry name" value="WD40_repeat_dom_sf"/>
</dbReference>
<protein>
    <recommendedName>
        <fullName evidence="5">Glutamate-rich WD repeat-containing protein 1</fullName>
    </recommendedName>
</protein>
<keyword evidence="2 6" id="KW-0853">WD repeat</keyword>
<dbReference type="InterPro" id="IPR051972">
    <property type="entry name" value="Glutamate-rich_WD_repeat"/>
</dbReference>
<evidence type="ECO:0000256" key="6">
    <source>
        <dbReference type="PROSITE-ProRule" id="PRU00221"/>
    </source>
</evidence>
<keyword evidence="3" id="KW-0677">Repeat</keyword>
<keyword evidence="9" id="KW-1185">Reference proteome</keyword>
<dbReference type="Gene3D" id="2.130.10.10">
    <property type="entry name" value="YVTN repeat-like/Quinoprotein amine dehydrogenase"/>
    <property type="match status" value="1"/>
</dbReference>
<dbReference type="GO" id="GO:0005730">
    <property type="term" value="C:nucleolus"/>
    <property type="evidence" value="ECO:0007669"/>
    <property type="project" value="TreeGrafter"/>
</dbReference>
<feature type="repeat" description="WD" evidence="6">
    <location>
        <begin position="306"/>
        <end position="341"/>
    </location>
</feature>
<dbReference type="KEGG" id="aplc:110988824"/>
<gene>
    <name evidence="10" type="primary">LOC110988824</name>
</gene>
<dbReference type="InterPro" id="IPR020472">
    <property type="entry name" value="WD40_PAC1"/>
</dbReference>
<dbReference type="OrthoDB" id="2161379at2759"/>
<feature type="region of interest" description="Disordered" evidence="7">
    <location>
        <begin position="167"/>
        <end position="191"/>
    </location>
</feature>
<keyword evidence="4" id="KW-0539">Nucleus</keyword>
<feature type="region of interest" description="Disordered" evidence="7">
    <location>
        <begin position="36"/>
        <end position="95"/>
    </location>
</feature>
<evidence type="ECO:0000313" key="10">
    <source>
        <dbReference type="RefSeq" id="XP_022108395.1"/>
    </source>
</evidence>
<organism evidence="9 10">
    <name type="scientific">Acanthaster planci</name>
    <name type="common">Crown-of-thorns starfish</name>
    <dbReference type="NCBI Taxonomy" id="133434"/>
    <lineage>
        <taxon>Eukaryota</taxon>
        <taxon>Metazoa</taxon>
        <taxon>Echinodermata</taxon>
        <taxon>Eleutherozoa</taxon>
        <taxon>Asterozoa</taxon>
        <taxon>Asteroidea</taxon>
        <taxon>Valvatacea</taxon>
        <taxon>Valvatida</taxon>
        <taxon>Acanthasteridae</taxon>
        <taxon>Acanthaster</taxon>
    </lineage>
</organism>
<accession>A0A8B7ZUC4</accession>
<evidence type="ECO:0000256" key="1">
    <source>
        <dbReference type="ARBA" id="ARBA00004123"/>
    </source>
</evidence>
<dbReference type="Pfam" id="PF12265">
    <property type="entry name" value="CAF1C_H4-bd"/>
    <property type="match status" value="1"/>
</dbReference>
<evidence type="ECO:0000256" key="3">
    <source>
        <dbReference type="ARBA" id="ARBA00022737"/>
    </source>
</evidence>
<dbReference type="PANTHER" id="PTHR45903">
    <property type="entry name" value="GLUTAMATE-RICH WD REPEAT-CONTAINING PROTEIN 1"/>
    <property type="match status" value="1"/>
</dbReference>
<dbReference type="InterPro" id="IPR015943">
    <property type="entry name" value="WD40/YVTN_repeat-like_dom_sf"/>
</dbReference>
<proteinExistence type="predicted"/>
<feature type="compositionally biased region" description="Acidic residues" evidence="7">
    <location>
        <begin position="172"/>
        <end position="188"/>
    </location>
</feature>
<feature type="domain" description="Histone-binding protein RBBP4-like N-terminal" evidence="8">
    <location>
        <begin position="101"/>
        <end position="166"/>
    </location>
</feature>
<evidence type="ECO:0000256" key="2">
    <source>
        <dbReference type="ARBA" id="ARBA00022574"/>
    </source>
</evidence>
<dbReference type="GeneID" id="110988824"/>
<sequence>MCRIPDVSLVVFNNKTQSSSWASDYSNILQCSTNNMASNSGGMNPEHAEAESENTSHSTSEVEEEMEVVDPENSDMEESDGEGGERRVYLPGDPLDEGEMLVRDDSAYHMYHQAQTGAPCLSFDVLRDSLGENRTSYPHTVFAVAGTQAEKAHLNNVIIMKMTNLHRTSQKDDDDDSDEDSDSDDEDSKPELETAMLKHLGSVNRIRSTDIGQKQVAATWADTGTVHLWDLTSALQAVNNAHLMGRFMRQESHKPLFSFTGHQIEGYAIDWCPTASGNLITGDCRRNIHLWKLQEGGEWSVDQRPYAAHAESVEDLQWSPNEKNVFASCSVDKSIRIWDVRATPSKACMITMKEAHSSDVNVIHWNRKDPFILSGGDDGVLNVWDLRQFQKKAPPVAKFKHHTGPITSVEWNPQDSTVFAAAGSDDQLTLWDLSLERERETAPEGESGQSRLDGIPPQLLFVHQGQSDIKELHWHPQIPGVLISTAHSGFNIFKTISV</sequence>
<dbReference type="InterPro" id="IPR001680">
    <property type="entry name" value="WD40_rpt"/>
</dbReference>
<feature type="repeat" description="WD" evidence="6">
    <location>
        <begin position="353"/>
        <end position="387"/>
    </location>
</feature>
<dbReference type="AlphaFoldDB" id="A0A8B7ZUC4"/>
<dbReference type="PANTHER" id="PTHR45903:SF1">
    <property type="entry name" value="GLUTAMATE-RICH WD REPEAT-CONTAINING PROTEIN 1"/>
    <property type="match status" value="1"/>
</dbReference>
<evidence type="ECO:0000256" key="4">
    <source>
        <dbReference type="ARBA" id="ARBA00023242"/>
    </source>
</evidence>
<dbReference type="PRINTS" id="PR00320">
    <property type="entry name" value="GPROTEINBRPT"/>
</dbReference>
<dbReference type="SUPFAM" id="SSF50978">
    <property type="entry name" value="WD40 repeat-like"/>
    <property type="match status" value="1"/>
</dbReference>
<dbReference type="PROSITE" id="PS50082">
    <property type="entry name" value="WD_REPEATS_2"/>
    <property type="match status" value="3"/>
</dbReference>
<dbReference type="InterPro" id="IPR019775">
    <property type="entry name" value="WD40_repeat_CS"/>
</dbReference>
<evidence type="ECO:0000256" key="5">
    <source>
        <dbReference type="ARBA" id="ARBA00040876"/>
    </source>
</evidence>
<evidence type="ECO:0000313" key="9">
    <source>
        <dbReference type="Proteomes" id="UP000694845"/>
    </source>
</evidence>
<dbReference type="PROSITE" id="PS50294">
    <property type="entry name" value="WD_REPEATS_REGION"/>
    <property type="match status" value="3"/>
</dbReference>